<dbReference type="AlphaFoldDB" id="A0A2Z5FT61"/>
<proteinExistence type="predicted"/>
<dbReference type="GO" id="GO:0000155">
    <property type="term" value="F:phosphorelay sensor kinase activity"/>
    <property type="evidence" value="ECO:0007669"/>
    <property type="project" value="InterPro"/>
</dbReference>
<protein>
    <submittedName>
        <fullName evidence="3">Two component sensor histidine kinase</fullName>
    </submittedName>
</protein>
<feature type="domain" description="Histidine kinase/HSP90-like ATPase" evidence="2">
    <location>
        <begin position="1003"/>
        <end position="1099"/>
    </location>
</feature>
<keyword evidence="1" id="KW-0597">Phosphoprotein</keyword>
<dbReference type="InterPro" id="IPR003594">
    <property type="entry name" value="HATPase_dom"/>
</dbReference>
<dbReference type="InterPro" id="IPR011712">
    <property type="entry name" value="Sig_transdc_His_kin_sub3_dim/P"/>
</dbReference>
<dbReference type="Gene3D" id="3.30.565.10">
    <property type="entry name" value="Histidine kinase-like ATPase, C-terminal domain"/>
    <property type="match status" value="1"/>
</dbReference>
<dbReference type="SUPFAM" id="SSF55874">
    <property type="entry name" value="ATPase domain of HSP90 chaperone/DNA topoisomerase II/histidine kinase"/>
    <property type="match status" value="1"/>
</dbReference>
<dbReference type="FunFam" id="2.60.40.10:FF:000791">
    <property type="entry name" value="Two-component system sensor histidine kinase/response regulator"/>
    <property type="match status" value="1"/>
</dbReference>
<keyword evidence="3" id="KW-0418">Kinase</keyword>
<accession>A0A2Z5FT61</accession>
<reference evidence="3 4" key="1">
    <citation type="journal article" date="2018" name="Front. Microbiol.">
        <title>Hydrolytic Capabilities as a Key to Environmental Success: Chitinolytic and Cellulolytic Acidobacteria From Acidic Sub-arctic Soils and Boreal Peatlands.</title>
        <authorList>
            <person name="Belova S.E."/>
            <person name="Ravin N.V."/>
            <person name="Pankratov T.A."/>
            <person name="Rakitin A.L."/>
            <person name="Ivanova A.A."/>
            <person name="Beletsky A.V."/>
            <person name="Mardanov A.V."/>
            <person name="Sinninghe Damste J.S."/>
            <person name="Dedysh S.N."/>
        </authorList>
    </citation>
    <scope>NUCLEOTIDE SEQUENCE [LARGE SCALE GENOMIC DNA]</scope>
    <source>
        <strain evidence="3 4">SBC82</strain>
    </source>
</reference>
<dbReference type="Pfam" id="PF07495">
    <property type="entry name" value="Y_Y_Y"/>
    <property type="match status" value="1"/>
</dbReference>
<name>A0A2Z5FT61_9BACT</name>
<dbReference type="PANTHER" id="PTHR43547">
    <property type="entry name" value="TWO-COMPONENT HISTIDINE KINASE"/>
    <property type="match status" value="1"/>
</dbReference>
<evidence type="ECO:0000256" key="1">
    <source>
        <dbReference type="ARBA" id="ARBA00022553"/>
    </source>
</evidence>
<evidence type="ECO:0000259" key="2">
    <source>
        <dbReference type="SMART" id="SM00387"/>
    </source>
</evidence>
<dbReference type="EMBL" id="CP030840">
    <property type="protein sequence ID" value="AXC09677.1"/>
    <property type="molecule type" value="Genomic_DNA"/>
</dbReference>
<dbReference type="InterPro" id="IPR015943">
    <property type="entry name" value="WD40/YVTN_repeat-like_dom_sf"/>
</dbReference>
<dbReference type="GO" id="GO:0016020">
    <property type="term" value="C:membrane"/>
    <property type="evidence" value="ECO:0007669"/>
    <property type="project" value="InterPro"/>
</dbReference>
<evidence type="ECO:0000313" key="3">
    <source>
        <dbReference type="EMBL" id="AXC09677.1"/>
    </source>
</evidence>
<organism evidence="3 4">
    <name type="scientific">Acidisarcina polymorpha</name>
    <dbReference type="NCBI Taxonomy" id="2211140"/>
    <lineage>
        <taxon>Bacteria</taxon>
        <taxon>Pseudomonadati</taxon>
        <taxon>Acidobacteriota</taxon>
        <taxon>Terriglobia</taxon>
        <taxon>Terriglobales</taxon>
        <taxon>Acidobacteriaceae</taxon>
        <taxon>Acidisarcina</taxon>
    </lineage>
</organism>
<keyword evidence="3" id="KW-0808">Transferase</keyword>
<dbReference type="SUPFAM" id="SSF63829">
    <property type="entry name" value="Calcium-dependent phosphotriesterase"/>
    <property type="match status" value="2"/>
</dbReference>
<dbReference type="PANTHER" id="PTHR43547:SF2">
    <property type="entry name" value="HYBRID SIGNAL TRANSDUCTION HISTIDINE KINASE C"/>
    <property type="match status" value="1"/>
</dbReference>
<dbReference type="InterPro" id="IPR011123">
    <property type="entry name" value="Y_Y_Y"/>
</dbReference>
<evidence type="ECO:0000313" key="4">
    <source>
        <dbReference type="Proteomes" id="UP000253606"/>
    </source>
</evidence>
<dbReference type="Proteomes" id="UP000253606">
    <property type="component" value="Chromosome"/>
</dbReference>
<dbReference type="Pfam" id="PF02518">
    <property type="entry name" value="HATPase_c"/>
    <property type="match status" value="1"/>
</dbReference>
<dbReference type="KEGG" id="abas:ACPOL_0294"/>
<dbReference type="InterPro" id="IPR013783">
    <property type="entry name" value="Ig-like_fold"/>
</dbReference>
<dbReference type="Pfam" id="PF07494">
    <property type="entry name" value="Reg_prop"/>
    <property type="match status" value="5"/>
</dbReference>
<dbReference type="Pfam" id="PF07730">
    <property type="entry name" value="HisKA_3"/>
    <property type="match status" value="1"/>
</dbReference>
<dbReference type="Gene3D" id="2.60.40.10">
    <property type="entry name" value="Immunoglobulins"/>
    <property type="match status" value="1"/>
</dbReference>
<dbReference type="InterPro" id="IPR036890">
    <property type="entry name" value="HATPase_C_sf"/>
</dbReference>
<dbReference type="Gene3D" id="1.20.5.1930">
    <property type="match status" value="1"/>
</dbReference>
<keyword evidence="4" id="KW-1185">Reference proteome</keyword>
<dbReference type="SMART" id="SM00387">
    <property type="entry name" value="HATPase_c"/>
    <property type="match status" value="1"/>
</dbReference>
<gene>
    <name evidence="3" type="ORF">ACPOL_0294</name>
</gene>
<sequence length="1120" mass="125788">MRPDPHFVAPVRRAARIWRLLGAGQGTAWVLSLSPAGSMLDSLIAACGPVVALFIFSCALCAAEPCKPDHYPAPTLQVAQAGVNEQTIKLPIIEGREIRFSRLSAAQGLSQVRVSNIIQDDRGFMWFGTQDGLNRYDGYKFKVFRHDNAHPDSLSGVYIYSLFKDRSGTIWVGSDQYLDRFDALTETFTHYRIDAQNSSGSATAINQISQDDSGMLWLSTGSGLYKLDPTSGLISHYRHVPTDPSSLGDNDIKTTGEDRAGTFWVGTGRTLDEFDRISGKVKRHIPLGDSGMGTYFHEDRFGVFWIIYGEDGVIATFDRKTSTLTRYELTPESGAGKVRNPAYTMLEDHQGTMWFGTGATGLLRFDRERRQFISNNNRPGDSESLADTRVITLFEDSEENIWAGLHQAEPNFFESKSPPFESFTHGTGTHNGLGGALIGALYEDRQGVLWVATESLVKRIVRKTGRSSTFRQLRNYEVLSIIEEGSDTLWFGTGGQGLMRYNRRTGRIRTYRHDPTDSTSLCSDLIERLLIDHRGNLWAATWDGLCRFDPTNQHFITYKPDLNTRGLNYYAIAEAENGSLWLGSNLGLLSFDPGSGRFKIYHHNLDDPQSLSDNRVNAVFFDHLGQMWIGTQNGLDKFNPEIHTFAAYGERQGMAGNVVSCILEDTRGRLWESTNKGVSSFDPPTEQFNNYTTADGLPGPDLTGWGACYKSAAGEMFFGGFSGAAAFYPSRVRDTVQVPNIVLTDFRLAGAEVPIGNKSPLKESITDTNYITLTSRQNIFSFEFSALSYFNSETTRYRYKLEGLDIKWNEVDSTQRIASYTTLPKGDYTLRVQSASSRGPWNEPGVSLHVHILPPWWDTWWFRTTYVASITLCLWFGYRFRLQEVTRQHNLRLQERLRERSRIARELHDTLLQGFQGLMLQFQNVLNTLQHDEPIYRRIEHVLGRADDVLLEGRQSISGLRDEGRNEGDLSELLMHYGEQLAEDHTVPFSFFLIGEARHIDPAMLREIYCIGREAIRNAFQHSRAAKIEAELSYERTVVTLTVRDNGIGIEPQVLAAGLNGHWGVSGMRERAEAIGGQLSVWSGLGSGTEITLTAPLSAIDSPFKWESLWRRIGVLGRKV</sequence>
<dbReference type="InterPro" id="IPR011110">
    <property type="entry name" value="Reg_prop"/>
</dbReference>
<dbReference type="Gene3D" id="2.130.10.10">
    <property type="entry name" value="YVTN repeat-like/Quinoprotein amine dehydrogenase"/>
    <property type="match status" value="2"/>
</dbReference>
<dbReference type="GO" id="GO:0046983">
    <property type="term" value="F:protein dimerization activity"/>
    <property type="evidence" value="ECO:0007669"/>
    <property type="project" value="InterPro"/>
</dbReference>
<dbReference type="CDD" id="cd16917">
    <property type="entry name" value="HATPase_UhpB-NarQ-NarX-like"/>
    <property type="match status" value="1"/>
</dbReference>